<dbReference type="Proteomes" id="UP000248975">
    <property type="component" value="Unassembled WGS sequence"/>
</dbReference>
<evidence type="ECO:0000256" key="7">
    <source>
        <dbReference type="ARBA" id="ARBA00023136"/>
    </source>
</evidence>
<keyword evidence="3" id="KW-1003">Cell membrane</keyword>
<gene>
    <name evidence="9" type="ORF">DI533_11480</name>
</gene>
<keyword evidence="5" id="KW-0029">Amino-acid transport</keyword>
<reference evidence="9 10" key="1">
    <citation type="submission" date="2017-08" db="EMBL/GenBank/DDBJ databases">
        <title>Infants hospitalized years apart are colonized by the same room-sourced microbial strains.</title>
        <authorList>
            <person name="Brooks B."/>
            <person name="Olm M.R."/>
            <person name="Firek B.A."/>
            <person name="Baker R."/>
            <person name="Thomas B.C."/>
            <person name="Morowitz M.J."/>
            <person name="Banfield J.F."/>
        </authorList>
    </citation>
    <scope>NUCLEOTIDE SEQUENCE [LARGE SCALE GENOMIC DNA]</scope>
    <source>
        <strain evidence="9">S2_003_000_R2_11</strain>
    </source>
</reference>
<dbReference type="Gene3D" id="1.10.3720.10">
    <property type="entry name" value="MetI-like"/>
    <property type="match status" value="2"/>
</dbReference>
<comment type="subcellular location">
    <subcellularLocation>
        <location evidence="1">Cell inner membrane</location>
        <topology evidence="1">Multi-pass membrane protein</topology>
    </subcellularLocation>
</comment>
<dbReference type="EMBL" id="QFQS01000002">
    <property type="protein sequence ID" value="PZQ97775.1"/>
    <property type="molecule type" value="Genomic_DNA"/>
</dbReference>
<dbReference type="InterPro" id="IPR035906">
    <property type="entry name" value="MetI-like_sf"/>
</dbReference>
<feature type="transmembrane region" description="Helical" evidence="8">
    <location>
        <begin position="13"/>
        <end position="34"/>
    </location>
</feature>
<dbReference type="NCBIfam" id="TIGR01726">
    <property type="entry name" value="HEQRo_perm_3TM"/>
    <property type="match status" value="1"/>
</dbReference>
<sequence>MNLSTMIPELLEALPLTLAIMFVALAAGFCLALLTTTFRVRRVPVISQLADLYVSYARSVPVVLHLFIAFYGLPVLVGAFAGIHECADAPPHLLPQIAVAAIPDLATSLMVIMKALSLGFAISVIDIFAQAQLTAALNYFYLEAFVVAVFVYMTIVYATARGADMLERTLRAW</sequence>
<keyword evidence="6 8" id="KW-1133">Transmembrane helix</keyword>
<keyword evidence="2" id="KW-0813">Transport</keyword>
<dbReference type="AlphaFoldDB" id="A0A2W5SEQ5"/>
<evidence type="ECO:0000256" key="3">
    <source>
        <dbReference type="ARBA" id="ARBA00022475"/>
    </source>
</evidence>
<evidence type="ECO:0000256" key="2">
    <source>
        <dbReference type="ARBA" id="ARBA00022448"/>
    </source>
</evidence>
<name>A0A2W5SEQ5_CERSP</name>
<dbReference type="GO" id="GO:0043190">
    <property type="term" value="C:ATP-binding cassette (ABC) transporter complex"/>
    <property type="evidence" value="ECO:0007669"/>
    <property type="project" value="InterPro"/>
</dbReference>
<evidence type="ECO:0000313" key="9">
    <source>
        <dbReference type="EMBL" id="PZQ97775.1"/>
    </source>
</evidence>
<evidence type="ECO:0008006" key="11">
    <source>
        <dbReference type="Google" id="ProtNLM"/>
    </source>
</evidence>
<feature type="transmembrane region" description="Helical" evidence="8">
    <location>
        <begin position="140"/>
        <end position="160"/>
    </location>
</feature>
<dbReference type="GO" id="GO:0022857">
    <property type="term" value="F:transmembrane transporter activity"/>
    <property type="evidence" value="ECO:0007669"/>
    <property type="project" value="InterPro"/>
</dbReference>
<protein>
    <recommendedName>
        <fullName evidence="11">ABC transporter permease subunit</fullName>
    </recommendedName>
</protein>
<dbReference type="PANTHER" id="PTHR30614">
    <property type="entry name" value="MEMBRANE COMPONENT OF AMINO ACID ABC TRANSPORTER"/>
    <property type="match status" value="1"/>
</dbReference>
<feature type="transmembrane region" description="Helical" evidence="8">
    <location>
        <begin position="62"/>
        <end position="83"/>
    </location>
</feature>
<keyword evidence="7 8" id="KW-0472">Membrane</keyword>
<evidence type="ECO:0000256" key="4">
    <source>
        <dbReference type="ARBA" id="ARBA00022692"/>
    </source>
</evidence>
<dbReference type="InterPro" id="IPR043429">
    <property type="entry name" value="ArtM/GltK/GlnP/TcyL/YhdX-like"/>
</dbReference>
<accession>A0A2W5SEQ5</accession>
<evidence type="ECO:0000256" key="5">
    <source>
        <dbReference type="ARBA" id="ARBA00022970"/>
    </source>
</evidence>
<evidence type="ECO:0000313" key="10">
    <source>
        <dbReference type="Proteomes" id="UP000248975"/>
    </source>
</evidence>
<dbReference type="GO" id="GO:0006865">
    <property type="term" value="P:amino acid transport"/>
    <property type="evidence" value="ECO:0007669"/>
    <property type="project" value="UniProtKB-KW"/>
</dbReference>
<organism evidence="9 10">
    <name type="scientific">Cereibacter sphaeroides</name>
    <name type="common">Rhodobacter sphaeroides</name>
    <dbReference type="NCBI Taxonomy" id="1063"/>
    <lineage>
        <taxon>Bacteria</taxon>
        <taxon>Pseudomonadati</taxon>
        <taxon>Pseudomonadota</taxon>
        <taxon>Alphaproteobacteria</taxon>
        <taxon>Rhodobacterales</taxon>
        <taxon>Paracoccaceae</taxon>
        <taxon>Cereibacter</taxon>
    </lineage>
</organism>
<dbReference type="InterPro" id="IPR010065">
    <property type="entry name" value="AA_ABC_transptr_permease_3TM"/>
</dbReference>
<evidence type="ECO:0000256" key="8">
    <source>
        <dbReference type="SAM" id="Phobius"/>
    </source>
</evidence>
<keyword evidence="4 8" id="KW-0812">Transmembrane</keyword>
<evidence type="ECO:0000256" key="1">
    <source>
        <dbReference type="ARBA" id="ARBA00004429"/>
    </source>
</evidence>
<dbReference type="SUPFAM" id="SSF161098">
    <property type="entry name" value="MetI-like"/>
    <property type="match status" value="1"/>
</dbReference>
<dbReference type="PANTHER" id="PTHR30614:SF0">
    <property type="entry name" value="L-CYSTINE TRANSPORT SYSTEM PERMEASE PROTEIN TCYL"/>
    <property type="match status" value="1"/>
</dbReference>
<feature type="transmembrane region" description="Helical" evidence="8">
    <location>
        <begin position="105"/>
        <end position="128"/>
    </location>
</feature>
<proteinExistence type="predicted"/>
<comment type="caution">
    <text evidence="9">The sequence shown here is derived from an EMBL/GenBank/DDBJ whole genome shotgun (WGS) entry which is preliminary data.</text>
</comment>
<evidence type="ECO:0000256" key="6">
    <source>
        <dbReference type="ARBA" id="ARBA00022989"/>
    </source>
</evidence>